<feature type="region of interest" description="Disordered" evidence="9">
    <location>
        <begin position="70"/>
        <end position="93"/>
    </location>
</feature>
<evidence type="ECO:0000256" key="5">
    <source>
        <dbReference type="ARBA" id="ARBA00023163"/>
    </source>
</evidence>
<evidence type="ECO:0000256" key="6">
    <source>
        <dbReference type="ARBA" id="ARBA00029924"/>
    </source>
</evidence>
<reference evidence="10 12" key="1">
    <citation type="submission" date="2014-08" db="EMBL/GenBank/DDBJ databases">
        <title>Methylacidiphilum kamchatkense strain Kam1 draft genome sequence.</title>
        <authorList>
            <person name="Birkeland N.-K."/>
            <person name="Erikstad H.A."/>
        </authorList>
    </citation>
    <scope>NUCLEOTIDE SEQUENCE [LARGE SCALE GENOMIC DNA]</scope>
    <source>
        <strain evidence="10 12">Kam1</strain>
    </source>
</reference>
<dbReference type="InterPro" id="IPR036161">
    <property type="entry name" value="RPB6/omega-like_sf"/>
</dbReference>
<evidence type="ECO:0000256" key="2">
    <source>
        <dbReference type="ARBA" id="ARBA00012418"/>
    </source>
</evidence>
<proteinExistence type="inferred from homology"/>
<dbReference type="AlphaFoldDB" id="A0A0C1UQ11"/>
<evidence type="ECO:0000256" key="8">
    <source>
        <dbReference type="ARBA" id="ARBA00048552"/>
    </source>
</evidence>
<organism evidence="11 13">
    <name type="scientific">Methylacidiphilum kamchatkense Kam1</name>
    <dbReference type="NCBI Taxonomy" id="1202785"/>
    <lineage>
        <taxon>Bacteria</taxon>
        <taxon>Pseudomonadati</taxon>
        <taxon>Verrucomicrobiota</taxon>
        <taxon>Methylacidiphilae</taxon>
        <taxon>Methylacidiphilales</taxon>
        <taxon>Methylacidiphilaceae</taxon>
        <taxon>Methylacidiphilum (ex Ratnadevi et al. 2023)</taxon>
    </lineage>
</organism>
<evidence type="ECO:0000313" key="10">
    <source>
        <dbReference type="EMBL" id="KIE57928.1"/>
    </source>
</evidence>
<dbReference type="Gene3D" id="3.90.940.10">
    <property type="match status" value="1"/>
</dbReference>
<evidence type="ECO:0000256" key="3">
    <source>
        <dbReference type="ARBA" id="ARBA00013725"/>
    </source>
</evidence>
<reference evidence="13" key="3">
    <citation type="submission" date="2019-03" db="EMBL/GenBank/DDBJ databases">
        <title>Complete genome of Methylacidiphilum kamchatkense Kam1.</title>
        <authorList>
            <person name="Kruse T."/>
            <person name="Murarilal Ratnadevi C."/>
            <person name="Erikstad H.-A."/>
            <person name="Birkeland N.-K."/>
        </authorList>
    </citation>
    <scope>NUCLEOTIDE SEQUENCE [LARGE SCALE GENOMIC DNA]</scope>
    <source>
        <strain evidence="13">kam1</strain>
    </source>
</reference>
<dbReference type="GO" id="GO:0000428">
    <property type="term" value="C:DNA-directed RNA polymerase complex"/>
    <property type="evidence" value="ECO:0007669"/>
    <property type="project" value="UniProtKB-KW"/>
</dbReference>
<reference evidence="11" key="2">
    <citation type="journal article" date="2019" name="BMC Genomics">
        <title>Complete genome sequence analysis of the thermoacidophilic verrucomicrobial methanotroph 'Candidatus Methylacidiphilum kamchatkense' strain Kam1 and comparison with its closest relatives.</title>
        <authorList>
            <person name="Kruse T."/>
            <person name="Ratnadevi C.M."/>
            <person name="Erikstad H.A."/>
            <person name="Birkeland N.K."/>
        </authorList>
    </citation>
    <scope>NUCLEOTIDE SEQUENCE</scope>
    <source>
        <strain evidence="11">Kam1</strain>
    </source>
</reference>
<dbReference type="GO" id="GO:0003677">
    <property type="term" value="F:DNA binding"/>
    <property type="evidence" value="ECO:0007669"/>
    <property type="project" value="InterPro"/>
</dbReference>
<evidence type="ECO:0000313" key="11">
    <source>
        <dbReference type="EMBL" id="QDQ42355.1"/>
    </source>
</evidence>
<gene>
    <name evidence="10" type="ORF">A946_09730</name>
    <name evidence="11" type="ORF">kam1_1126</name>
</gene>
<keyword evidence="5" id="KW-0804">Transcription</keyword>
<dbReference type="GO" id="GO:0006351">
    <property type="term" value="P:DNA-templated transcription"/>
    <property type="evidence" value="ECO:0007669"/>
    <property type="project" value="InterPro"/>
</dbReference>
<comment type="similarity">
    <text evidence="1">Belongs to the RNA polymerase subunit omega family.</text>
</comment>
<evidence type="ECO:0000256" key="7">
    <source>
        <dbReference type="ARBA" id="ARBA00030998"/>
    </source>
</evidence>
<name>A0A0C1UQ11_9BACT</name>
<dbReference type="RefSeq" id="WP_039722019.1">
    <property type="nucleotide sequence ID" value="NZ_CP037899.1"/>
</dbReference>
<evidence type="ECO:0000256" key="1">
    <source>
        <dbReference type="ARBA" id="ARBA00006711"/>
    </source>
</evidence>
<keyword evidence="12" id="KW-1185">Reference proteome</keyword>
<protein>
    <recommendedName>
        <fullName evidence="3">DNA-directed RNA polymerase subunit omega</fullName>
        <ecNumber evidence="2">2.7.7.6</ecNumber>
    </recommendedName>
    <alternativeName>
        <fullName evidence="7">RNA polymerase omega subunit</fullName>
    </alternativeName>
    <alternativeName>
        <fullName evidence="6">Transcriptase subunit omega</fullName>
    </alternativeName>
</protein>
<evidence type="ECO:0000256" key="9">
    <source>
        <dbReference type="SAM" id="MobiDB-lite"/>
    </source>
</evidence>
<dbReference type="EMBL" id="JQNX01000008">
    <property type="protein sequence ID" value="KIE57928.1"/>
    <property type="molecule type" value="Genomic_DNA"/>
</dbReference>
<evidence type="ECO:0000256" key="4">
    <source>
        <dbReference type="ARBA" id="ARBA00022478"/>
    </source>
</evidence>
<evidence type="ECO:0000313" key="12">
    <source>
        <dbReference type="Proteomes" id="UP000031594"/>
    </source>
</evidence>
<dbReference type="EMBL" id="CP037899">
    <property type="protein sequence ID" value="QDQ42355.1"/>
    <property type="molecule type" value="Genomic_DNA"/>
</dbReference>
<dbReference type="Proteomes" id="UP000031594">
    <property type="component" value="Unassembled WGS sequence"/>
</dbReference>
<dbReference type="KEGG" id="mkc:kam1_1126"/>
<dbReference type="Proteomes" id="UP000315925">
    <property type="component" value="Chromosome"/>
</dbReference>
<dbReference type="SUPFAM" id="SSF63562">
    <property type="entry name" value="RPB6/omega subunit-like"/>
    <property type="match status" value="1"/>
</dbReference>
<dbReference type="EC" id="2.7.7.6" evidence="2"/>
<dbReference type="OrthoDB" id="196850at2"/>
<keyword evidence="4 11" id="KW-0240">DNA-directed RNA polymerase</keyword>
<evidence type="ECO:0000313" key="13">
    <source>
        <dbReference type="Proteomes" id="UP000315925"/>
    </source>
</evidence>
<dbReference type="Pfam" id="PF01192">
    <property type="entry name" value="RNA_pol_Rpb6"/>
    <property type="match status" value="1"/>
</dbReference>
<dbReference type="InterPro" id="IPR006110">
    <property type="entry name" value="Pol_omega/Rpo6/RPB6"/>
</dbReference>
<accession>A0A0C1UQ11</accession>
<sequence>MNTSPENINQLLSAALAKVEIPEVLVNMVSRRVRLLAKGAKPLIETSPHWNLMQIALKEIAEGRLSWAPIEEATEEKAPGEYPQEESTPSSLS</sequence>
<keyword evidence="11" id="KW-0548">Nucleotidyltransferase</keyword>
<comment type="catalytic activity">
    <reaction evidence="8">
        <text>RNA(n) + a ribonucleoside 5'-triphosphate = RNA(n+1) + diphosphate</text>
        <dbReference type="Rhea" id="RHEA:21248"/>
        <dbReference type="Rhea" id="RHEA-COMP:14527"/>
        <dbReference type="Rhea" id="RHEA-COMP:17342"/>
        <dbReference type="ChEBI" id="CHEBI:33019"/>
        <dbReference type="ChEBI" id="CHEBI:61557"/>
        <dbReference type="ChEBI" id="CHEBI:140395"/>
        <dbReference type="EC" id="2.7.7.6"/>
    </reaction>
</comment>
<dbReference type="STRING" id="1202785.A946_09730"/>
<keyword evidence="11" id="KW-0808">Transferase</keyword>
<dbReference type="GO" id="GO:0003899">
    <property type="term" value="F:DNA-directed RNA polymerase activity"/>
    <property type="evidence" value="ECO:0007669"/>
    <property type="project" value="UniProtKB-EC"/>
</dbReference>